<feature type="transmembrane region" description="Helical" evidence="1">
    <location>
        <begin position="50"/>
        <end position="71"/>
    </location>
</feature>
<reference evidence="2 3" key="1">
    <citation type="journal article" date="2014" name="Nat. Commun.">
        <title>Klebsormidium flaccidum genome reveals primary factors for plant terrestrial adaptation.</title>
        <authorList>
            <person name="Hori K."/>
            <person name="Maruyama F."/>
            <person name="Fujisawa T."/>
            <person name="Togashi T."/>
            <person name="Yamamoto N."/>
            <person name="Seo M."/>
            <person name="Sato S."/>
            <person name="Yamada T."/>
            <person name="Mori H."/>
            <person name="Tajima N."/>
            <person name="Moriyama T."/>
            <person name="Ikeuchi M."/>
            <person name="Watanabe M."/>
            <person name="Wada H."/>
            <person name="Kobayashi K."/>
            <person name="Saito M."/>
            <person name="Masuda T."/>
            <person name="Sasaki-Sekimoto Y."/>
            <person name="Mashiguchi K."/>
            <person name="Awai K."/>
            <person name="Shimojima M."/>
            <person name="Masuda S."/>
            <person name="Iwai M."/>
            <person name="Nobusawa T."/>
            <person name="Narise T."/>
            <person name="Kondo S."/>
            <person name="Saito H."/>
            <person name="Sato R."/>
            <person name="Murakawa M."/>
            <person name="Ihara Y."/>
            <person name="Oshima-Yamada Y."/>
            <person name="Ohtaka K."/>
            <person name="Satoh M."/>
            <person name="Sonobe K."/>
            <person name="Ishii M."/>
            <person name="Ohtani R."/>
            <person name="Kanamori-Sato M."/>
            <person name="Honoki R."/>
            <person name="Miyazaki D."/>
            <person name="Mochizuki H."/>
            <person name="Umetsu J."/>
            <person name="Higashi K."/>
            <person name="Shibata D."/>
            <person name="Kamiya Y."/>
            <person name="Sato N."/>
            <person name="Nakamura Y."/>
            <person name="Tabata S."/>
            <person name="Ida S."/>
            <person name="Kurokawa K."/>
            <person name="Ohta H."/>
        </authorList>
    </citation>
    <scope>NUCLEOTIDE SEQUENCE [LARGE SCALE GENOMIC DNA]</scope>
    <source>
        <strain evidence="2 3">NIES-2285</strain>
    </source>
</reference>
<keyword evidence="2" id="KW-0934">Plastid</keyword>
<sequence length="147" mass="17475">MSINRPCLFRCAEQQLFLLKKKFFVLHSSDYKPIFHQTILFFRLRENRLLSQKCGLFFFQANICFFGFIVLTHRKKNFIDLFLITSKKSYVYIKPNLIFGAHFHAYMLSIRCRSNCLEHTFQWDTIINTHPLAKEVIDYLGGAFSAF</sequence>
<evidence type="ECO:0000256" key="1">
    <source>
        <dbReference type="SAM" id="Phobius"/>
    </source>
</evidence>
<evidence type="ECO:0000313" key="2">
    <source>
        <dbReference type="EMBL" id="GAQ93767.1"/>
    </source>
</evidence>
<keyword evidence="1" id="KW-0472">Membrane</keyword>
<organism evidence="2 3">
    <name type="scientific">Klebsormidium nitens</name>
    <name type="common">Green alga</name>
    <name type="synonym">Ulothrix nitens</name>
    <dbReference type="NCBI Taxonomy" id="105231"/>
    <lineage>
        <taxon>Eukaryota</taxon>
        <taxon>Viridiplantae</taxon>
        <taxon>Streptophyta</taxon>
        <taxon>Klebsormidiophyceae</taxon>
        <taxon>Klebsormidiales</taxon>
        <taxon>Klebsormidiaceae</taxon>
        <taxon>Klebsormidium</taxon>
    </lineage>
</organism>
<keyword evidence="3" id="KW-1185">Reference proteome</keyword>
<keyword evidence="1" id="KW-1133">Transmembrane helix</keyword>
<evidence type="ECO:0000313" key="3">
    <source>
        <dbReference type="Proteomes" id="UP000054558"/>
    </source>
</evidence>
<proteinExistence type="predicted"/>
<protein>
    <submittedName>
        <fullName evidence="2">ORF147</fullName>
    </submittedName>
</protein>
<keyword evidence="2" id="KW-0150">Chloroplast</keyword>
<keyword evidence="1" id="KW-0812">Transmembrane</keyword>
<dbReference type="InParanoid" id="A0A0U9HKY3"/>
<dbReference type="Proteomes" id="UP000054558">
    <property type="component" value="Chromosome Pltd"/>
</dbReference>
<geneLocation type="chloroplast" evidence="2"/>
<dbReference type="EMBL" id="DF238762">
    <property type="protein sequence ID" value="GAQ93767.1"/>
    <property type="molecule type" value="Genomic_DNA"/>
</dbReference>
<dbReference type="AlphaFoldDB" id="A0A0U9HKY3"/>
<gene>
    <name evidence="2" type="primary">ORF147</name>
    <name evidence="2" type="ORF">KFL_018131170</name>
</gene>
<name>A0A0U9HKY3_KLENI</name>
<accession>A0A0U9HKY3</accession>